<protein>
    <recommendedName>
        <fullName evidence="2">FdxN element excision controlling factor protein</fullName>
    </recommendedName>
</protein>
<gene>
    <name evidence="1" type="ORF">AVDCRST_MAG63-3676</name>
</gene>
<accession>A0A6J4JMI8</accession>
<dbReference type="AlphaFoldDB" id="A0A6J4JMI8"/>
<dbReference type="Gene3D" id="3.40.1350.10">
    <property type="match status" value="1"/>
</dbReference>
<dbReference type="InterPro" id="IPR014919">
    <property type="entry name" value="XisH"/>
</dbReference>
<dbReference type="GO" id="GO:0003676">
    <property type="term" value="F:nucleic acid binding"/>
    <property type="evidence" value="ECO:0007669"/>
    <property type="project" value="InterPro"/>
</dbReference>
<dbReference type="InterPro" id="IPR011856">
    <property type="entry name" value="tRNA_endonuc-like_dom_sf"/>
</dbReference>
<proteinExistence type="predicted"/>
<organism evidence="1">
    <name type="scientific">uncultured Armatimonadetes bacterium</name>
    <dbReference type="NCBI Taxonomy" id="157466"/>
    <lineage>
        <taxon>Bacteria</taxon>
        <taxon>Bacillati</taxon>
        <taxon>Armatimonadota</taxon>
        <taxon>environmental samples</taxon>
    </lineage>
</organism>
<evidence type="ECO:0008006" key="2">
    <source>
        <dbReference type="Google" id="ProtNLM"/>
    </source>
</evidence>
<dbReference type="EMBL" id="CADCTO010000492">
    <property type="protein sequence ID" value="CAA9282515.1"/>
    <property type="molecule type" value="Genomic_DNA"/>
</dbReference>
<dbReference type="Pfam" id="PF08814">
    <property type="entry name" value="XisH"/>
    <property type="match status" value="1"/>
</dbReference>
<dbReference type="InterPro" id="IPR011335">
    <property type="entry name" value="Restrct_endonuc-II-like"/>
</dbReference>
<sequence>MPRKDQIHDAVRNALLKDGWTITDDPFRIVYEDADVYADLRIVKTEAGASIQRALVIEIKSFIGYSPLHNLEIALGQYELYRIYLESVAPDDKLYLAVSATTYAEQFTRPAFTVVLQEKRLPLLVVDTGREEVVRWIN</sequence>
<dbReference type="SUPFAM" id="SSF52980">
    <property type="entry name" value="Restriction endonuclease-like"/>
    <property type="match status" value="1"/>
</dbReference>
<evidence type="ECO:0000313" key="1">
    <source>
        <dbReference type="EMBL" id="CAA9282515.1"/>
    </source>
</evidence>
<reference evidence="1" key="1">
    <citation type="submission" date="2020-02" db="EMBL/GenBank/DDBJ databases">
        <authorList>
            <person name="Meier V. D."/>
        </authorList>
    </citation>
    <scope>NUCLEOTIDE SEQUENCE</scope>
    <source>
        <strain evidence="1">AVDCRST_MAG63</strain>
    </source>
</reference>
<name>A0A6J4JMI8_9BACT</name>